<evidence type="ECO:0000313" key="4">
    <source>
        <dbReference type="Proteomes" id="UP000008810"/>
    </source>
</evidence>
<feature type="compositionally biased region" description="Basic residues" evidence="1">
    <location>
        <begin position="1"/>
        <end position="10"/>
    </location>
</feature>
<dbReference type="GeneID" id="104583100"/>
<reference evidence="2 3" key="1">
    <citation type="journal article" date="2010" name="Nature">
        <title>Genome sequencing and analysis of the model grass Brachypodium distachyon.</title>
        <authorList>
            <consortium name="International Brachypodium Initiative"/>
        </authorList>
    </citation>
    <scope>NUCLEOTIDE SEQUENCE [LARGE SCALE GENOMIC DNA]</scope>
    <source>
        <strain evidence="2">Bd21</strain>
        <strain evidence="3">cv. Bd21</strain>
    </source>
</reference>
<evidence type="ECO:0000313" key="3">
    <source>
        <dbReference type="EnsemblPlants" id="KQK05020"/>
    </source>
</evidence>
<feature type="compositionally biased region" description="Low complexity" evidence="1">
    <location>
        <begin position="114"/>
        <end position="136"/>
    </location>
</feature>
<dbReference type="Pfam" id="PF07797">
    <property type="entry name" value="DUF1639"/>
    <property type="match status" value="1"/>
</dbReference>
<gene>
    <name evidence="3" type="primary">LOC104583100</name>
    <name evidence="2" type="ORF">BRADI_2g17410v3</name>
</gene>
<feature type="compositionally biased region" description="Basic residues" evidence="1">
    <location>
        <begin position="169"/>
        <end position="178"/>
    </location>
</feature>
<dbReference type="InterPro" id="IPR012438">
    <property type="entry name" value="DUF1639"/>
</dbReference>
<dbReference type="Gramene" id="KQK05020">
    <property type="protein sequence ID" value="KQK05020"/>
    <property type="gene ID" value="BRADI_2g17410v3"/>
</dbReference>
<feature type="compositionally biased region" description="Low complexity" evidence="1">
    <location>
        <begin position="14"/>
        <end position="33"/>
    </location>
</feature>
<dbReference type="STRING" id="15368.A0A0Q3IX38"/>
<feature type="region of interest" description="Disordered" evidence="1">
    <location>
        <begin position="57"/>
        <end position="148"/>
    </location>
</feature>
<dbReference type="AlphaFoldDB" id="A0A0Q3IX38"/>
<proteinExistence type="predicted"/>
<dbReference type="RefSeq" id="XP_024315983.1">
    <property type="nucleotide sequence ID" value="XM_024460215.1"/>
</dbReference>
<sequence>MAAAAHRLHGAGKSSIPSPAATATATAKASAPSRRLHGFSFPTLSWGAHRLLRCSKDGAAAASAPASGSPPLHPQTPSLKDKPVPTPPMPTPQQDPAGDGSRPQRPMNLRPRRYYSATAAASPASRADGGAAAGQSGPPPPPLPRKRSFAVALTREEIAEDLAAIRCARPPRRGKKRPKQNEMDRLFPGSMLLNVDPDAYKIGER</sequence>
<organism evidence="2">
    <name type="scientific">Brachypodium distachyon</name>
    <name type="common">Purple false brome</name>
    <name type="synonym">Trachynia distachya</name>
    <dbReference type="NCBI Taxonomy" id="15368"/>
    <lineage>
        <taxon>Eukaryota</taxon>
        <taxon>Viridiplantae</taxon>
        <taxon>Streptophyta</taxon>
        <taxon>Embryophyta</taxon>
        <taxon>Tracheophyta</taxon>
        <taxon>Spermatophyta</taxon>
        <taxon>Magnoliopsida</taxon>
        <taxon>Liliopsida</taxon>
        <taxon>Poales</taxon>
        <taxon>Poaceae</taxon>
        <taxon>BOP clade</taxon>
        <taxon>Pooideae</taxon>
        <taxon>Stipodae</taxon>
        <taxon>Brachypodieae</taxon>
        <taxon>Brachypodium</taxon>
    </lineage>
</organism>
<dbReference type="PANTHER" id="PTHR33130">
    <property type="entry name" value="PUTATIVE (DUF1639)-RELATED"/>
    <property type="match status" value="1"/>
</dbReference>
<keyword evidence="4" id="KW-1185">Reference proteome</keyword>
<accession>A0A0Q3IX38</accession>
<feature type="region of interest" description="Disordered" evidence="1">
    <location>
        <begin position="167"/>
        <end position="190"/>
    </location>
</feature>
<protein>
    <submittedName>
        <fullName evidence="2 3">Uncharacterized protein</fullName>
    </submittedName>
</protein>
<reference evidence="2" key="2">
    <citation type="submission" date="2017-06" db="EMBL/GenBank/DDBJ databases">
        <title>WGS assembly of Brachypodium distachyon.</title>
        <authorList>
            <consortium name="The International Brachypodium Initiative"/>
            <person name="Lucas S."/>
            <person name="Harmon-Smith M."/>
            <person name="Lail K."/>
            <person name="Tice H."/>
            <person name="Grimwood J."/>
            <person name="Bruce D."/>
            <person name="Barry K."/>
            <person name="Shu S."/>
            <person name="Lindquist E."/>
            <person name="Wang M."/>
            <person name="Pitluck S."/>
            <person name="Vogel J.P."/>
            <person name="Garvin D.F."/>
            <person name="Mockler T.C."/>
            <person name="Schmutz J."/>
            <person name="Rokhsar D."/>
            <person name="Bevan M.W."/>
        </authorList>
    </citation>
    <scope>NUCLEOTIDE SEQUENCE</scope>
    <source>
        <strain evidence="2">Bd21</strain>
    </source>
</reference>
<evidence type="ECO:0000256" key="1">
    <source>
        <dbReference type="SAM" id="MobiDB-lite"/>
    </source>
</evidence>
<feature type="region of interest" description="Disordered" evidence="1">
    <location>
        <begin position="1"/>
        <end position="40"/>
    </location>
</feature>
<dbReference type="RefSeq" id="XP_024315982.1">
    <property type="nucleotide sequence ID" value="XM_024460214.1"/>
</dbReference>
<reference evidence="3" key="3">
    <citation type="submission" date="2018-08" db="UniProtKB">
        <authorList>
            <consortium name="EnsemblPlants"/>
        </authorList>
    </citation>
    <scope>IDENTIFICATION</scope>
    <source>
        <strain evidence="3">cv. Bd21</strain>
    </source>
</reference>
<dbReference type="PANTHER" id="PTHR33130:SF60">
    <property type="entry name" value="OS05G0551600 PROTEIN"/>
    <property type="match status" value="1"/>
</dbReference>
<name>A0A0Q3IX38_BRADI</name>
<dbReference type="ExpressionAtlas" id="A0A0Q3IX38">
    <property type="expression patterns" value="baseline and differential"/>
</dbReference>
<evidence type="ECO:0000313" key="2">
    <source>
        <dbReference type="EMBL" id="KQK05020.1"/>
    </source>
</evidence>
<dbReference type="Proteomes" id="UP000008810">
    <property type="component" value="Chromosome 2"/>
</dbReference>
<feature type="compositionally biased region" description="Pro residues" evidence="1">
    <location>
        <begin position="84"/>
        <end position="93"/>
    </location>
</feature>
<dbReference type="EnsemblPlants" id="KQK05020">
    <property type="protein sequence ID" value="KQK05020"/>
    <property type="gene ID" value="BRADI_2g17410v3"/>
</dbReference>
<feature type="compositionally biased region" description="Low complexity" evidence="1">
    <location>
        <begin position="58"/>
        <end position="70"/>
    </location>
</feature>
<dbReference type="EMBL" id="CM000881">
    <property type="protein sequence ID" value="KQK05020.1"/>
    <property type="molecule type" value="Genomic_DNA"/>
</dbReference>